<keyword evidence="5 8" id="KW-1133">Transmembrane helix</keyword>
<comment type="similarity">
    <text evidence="2">Belongs to the MLO family.</text>
</comment>
<evidence type="ECO:0000256" key="6">
    <source>
        <dbReference type="ARBA" id="ARBA00023136"/>
    </source>
</evidence>
<evidence type="ECO:0000256" key="7">
    <source>
        <dbReference type="ARBA" id="ARBA00023265"/>
    </source>
</evidence>
<dbReference type="GO" id="GO:0006952">
    <property type="term" value="P:defense response"/>
    <property type="evidence" value="ECO:0007669"/>
    <property type="project" value="UniProtKB-KW"/>
</dbReference>
<reference evidence="10" key="1">
    <citation type="journal article" date="2020" name="Genome Biol.">
        <title>Gamete binning: chromosome-level and haplotype-resolved genome assembly enabled by high-throughput single-cell sequencing of gamete genomes.</title>
        <authorList>
            <person name="Campoy J.A."/>
            <person name="Sun H."/>
            <person name="Goel M."/>
            <person name="Jiao W.-B."/>
            <person name="Folz-Donahue K."/>
            <person name="Wang N."/>
            <person name="Rubio M."/>
            <person name="Liu C."/>
            <person name="Kukat C."/>
            <person name="Ruiz D."/>
            <person name="Huettel B."/>
            <person name="Schneeberger K."/>
        </authorList>
    </citation>
    <scope>NUCLEOTIDE SEQUENCE [LARGE SCALE GENOMIC DNA]</scope>
    <source>
        <strain evidence="10">cv. Rojo Pasion</strain>
    </source>
</reference>
<evidence type="ECO:0000256" key="2">
    <source>
        <dbReference type="ARBA" id="ARBA00006574"/>
    </source>
</evidence>
<dbReference type="PANTHER" id="PTHR31942">
    <property type="entry name" value="MLO-LIKE PROTEIN 1"/>
    <property type="match status" value="1"/>
</dbReference>
<organism evidence="9 10">
    <name type="scientific">Prunus armeniaca</name>
    <name type="common">Apricot</name>
    <name type="synonym">Armeniaca vulgaris</name>
    <dbReference type="NCBI Taxonomy" id="36596"/>
    <lineage>
        <taxon>Eukaryota</taxon>
        <taxon>Viridiplantae</taxon>
        <taxon>Streptophyta</taxon>
        <taxon>Embryophyta</taxon>
        <taxon>Tracheophyta</taxon>
        <taxon>Spermatophyta</taxon>
        <taxon>Magnoliopsida</taxon>
        <taxon>eudicotyledons</taxon>
        <taxon>Gunneridae</taxon>
        <taxon>Pentapetalae</taxon>
        <taxon>rosids</taxon>
        <taxon>fabids</taxon>
        <taxon>Rosales</taxon>
        <taxon>Rosaceae</taxon>
        <taxon>Amygdaloideae</taxon>
        <taxon>Amygdaleae</taxon>
        <taxon>Prunus</taxon>
    </lineage>
</organism>
<dbReference type="Proteomes" id="UP000507245">
    <property type="component" value="Unassembled WGS sequence"/>
</dbReference>
<keyword evidence="10" id="KW-1185">Reference proteome</keyword>
<dbReference type="AlphaFoldDB" id="A0A6J5XHR3"/>
<evidence type="ECO:0000256" key="3">
    <source>
        <dbReference type="ARBA" id="ARBA00022692"/>
    </source>
</evidence>
<evidence type="ECO:0000256" key="5">
    <source>
        <dbReference type="ARBA" id="ARBA00022989"/>
    </source>
</evidence>
<feature type="transmembrane region" description="Helical" evidence="8">
    <location>
        <begin position="32"/>
        <end position="54"/>
    </location>
</feature>
<keyword evidence="6 8" id="KW-0472">Membrane</keyword>
<comment type="subcellular location">
    <subcellularLocation>
        <location evidence="1">Membrane</location>
        <topology evidence="1">Multi-pass membrane protein</topology>
    </subcellularLocation>
</comment>
<dbReference type="EMBL" id="CAEKKB010000006">
    <property type="protein sequence ID" value="CAB4313380.1"/>
    <property type="molecule type" value="Genomic_DNA"/>
</dbReference>
<keyword evidence="4" id="KW-0611">Plant defense</keyword>
<gene>
    <name evidence="9" type="ORF">ORAREDHAP_LOCUS36284</name>
</gene>
<dbReference type="OrthoDB" id="1388414at2759"/>
<evidence type="ECO:0000313" key="9">
    <source>
        <dbReference type="EMBL" id="CAB4313380.1"/>
    </source>
</evidence>
<proteinExistence type="inferred from homology"/>
<keyword evidence="3 8" id="KW-0812">Transmembrane</keyword>
<protein>
    <recommendedName>
        <fullName evidence="11">MLO-like protein</fullName>
    </recommendedName>
</protein>
<dbReference type="Pfam" id="PF03094">
    <property type="entry name" value="Mlo"/>
    <property type="match status" value="1"/>
</dbReference>
<dbReference type="GO" id="GO:0016020">
    <property type="term" value="C:membrane"/>
    <property type="evidence" value="ECO:0007669"/>
    <property type="project" value="UniProtKB-SubCell"/>
</dbReference>
<evidence type="ECO:0000256" key="8">
    <source>
        <dbReference type="SAM" id="Phobius"/>
    </source>
</evidence>
<evidence type="ECO:0008006" key="11">
    <source>
        <dbReference type="Google" id="ProtNLM"/>
    </source>
</evidence>
<dbReference type="PANTHER" id="PTHR31942:SF74">
    <property type="entry name" value="MLO-LIKE PROTEIN 15"/>
    <property type="match status" value="1"/>
</dbReference>
<evidence type="ECO:0000256" key="1">
    <source>
        <dbReference type="ARBA" id="ARBA00004141"/>
    </source>
</evidence>
<keyword evidence="7" id="KW-0568">Pathogenesis-related protein</keyword>
<dbReference type="InterPro" id="IPR004326">
    <property type="entry name" value="Mlo"/>
</dbReference>
<sequence length="118" mass="13528">MDGPCFILALEISCCQRVGKVPLLTATAWQHLQLFIFVLATVHATFSILTILFARARIREWKHWEDSVANEYYTEEGNFGEGNQHARLFIRIRGGNNPAFLSWLVSHNIFGHQTLKLN</sequence>
<name>A0A6J5XHR3_PRUAR</name>
<evidence type="ECO:0000313" key="10">
    <source>
        <dbReference type="Proteomes" id="UP000507245"/>
    </source>
</evidence>
<evidence type="ECO:0000256" key="4">
    <source>
        <dbReference type="ARBA" id="ARBA00022821"/>
    </source>
</evidence>
<accession>A0A6J5XHR3</accession>